<dbReference type="Gene3D" id="2.60.120.1440">
    <property type="match status" value="1"/>
</dbReference>
<comment type="caution">
    <text evidence="3">The sequence shown here is derived from an EMBL/GenBank/DDBJ whole genome shotgun (WGS) entry which is preliminary data.</text>
</comment>
<dbReference type="InterPro" id="IPR012373">
    <property type="entry name" value="Ferrdict_sens_TM"/>
</dbReference>
<dbReference type="Gene3D" id="3.55.50.30">
    <property type="match status" value="1"/>
</dbReference>
<proteinExistence type="predicted"/>
<dbReference type="Pfam" id="PF04773">
    <property type="entry name" value="FecR"/>
    <property type="match status" value="1"/>
</dbReference>
<dbReference type="GO" id="GO:0016989">
    <property type="term" value="F:sigma factor antagonist activity"/>
    <property type="evidence" value="ECO:0007669"/>
    <property type="project" value="TreeGrafter"/>
</dbReference>
<evidence type="ECO:0000313" key="3">
    <source>
        <dbReference type="EMBL" id="RZS75943.1"/>
    </source>
</evidence>
<dbReference type="EMBL" id="SGXA01000001">
    <property type="protein sequence ID" value="RZS75943.1"/>
    <property type="molecule type" value="Genomic_DNA"/>
</dbReference>
<dbReference type="InterPro" id="IPR006860">
    <property type="entry name" value="FecR"/>
</dbReference>
<feature type="domain" description="FecR protein" evidence="1">
    <location>
        <begin position="171"/>
        <end position="266"/>
    </location>
</feature>
<dbReference type="InterPro" id="IPR032508">
    <property type="entry name" value="FecR_C"/>
</dbReference>
<evidence type="ECO:0000259" key="1">
    <source>
        <dbReference type="Pfam" id="PF04773"/>
    </source>
</evidence>
<gene>
    <name evidence="3" type="ORF">EV199_1819</name>
</gene>
<evidence type="ECO:0000259" key="2">
    <source>
        <dbReference type="Pfam" id="PF16344"/>
    </source>
</evidence>
<dbReference type="Pfam" id="PF16344">
    <property type="entry name" value="FecR_C"/>
    <property type="match status" value="1"/>
</dbReference>
<organism evidence="3 4">
    <name type="scientific">Pseudobacter ginsenosidimutans</name>
    <dbReference type="NCBI Taxonomy" id="661488"/>
    <lineage>
        <taxon>Bacteria</taxon>
        <taxon>Pseudomonadati</taxon>
        <taxon>Bacteroidota</taxon>
        <taxon>Chitinophagia</taxon>
        <taxon>Chitinophagales</taxon>
        <taxon>Chitinophagaceae</taxon>
        <taxon>Pseudobacter</taxon>
    </lineage>
</organism>
<dbReference type="AlphaFoldDB" id="A0A4Q7N4K1"/>
<feature type="domain" description="Protein FecR C-terminal" evidence="2">
    <location>
        <begin position="310"/>
        <end position="376"/>
    </location>
</feature>
<dbReference type="PANTHER" id="PTHR30273:SF2">
    <property type="entry name" value="PROTEIN FECR"/>
    <property type="match status" value="1"/>
</dbReference>
<evidence type="ECO:0000313" key="4">
    <source>
        <dbReference type="Proteomes" id="UP000293874"/>
    </source>
</evidence>
<accession>A0A4Q7N4K1</accession>
<name>A0A4Q7N4K1_9BACT</name>
<reference evidence="3 4" key="1">
    <citation type="submission" date="2019-02" db="EMBL/GenBank/DDBJ databases">
        <title>Genomic Encyclopedia of Type Strains, Phase IV (KMG-IV): sequencing the most valuable type-strain genomes for metagenomic binning, comparative biology and taxonomic classification.</title>
        <authorList>
            <person name="Goeker M."/>
        </authorList>
    </citation>
    <scope>NUCLEOTIDE SEQUENCE [LARGE SCALE GENOMIC DNA]</scope>
    <source>
        <strain evidence="3 4">DSM 18116</strain>
    </source>
</reference>
<dbReference type="PANTHER" id="PTHR30273">
    <property type="entry name" value="PERIPLASMIC SIGNAL SENSOR AND SIGMA FACTOR ACTIVATOR FECR-RELATED"/>
    <property type="match status" value="1"/>
</dbReference>
<dbReference type="PIRSF" id="PIRSF018266">
    <property type="entry name" value="FecR"/>
    <property type="match status" value="1"/>
</dbReference>
<dbReference type="Proteomes" id="UP000293874">
    <property type="component" value="Unassembled WGS sequence"/>
</dbReference>
<keyword evidence="4" id="KW-1185">Reference proteome</keyword>
<protein>
    <submittedName>
        <fullName evidence="3">FecR family protein</fullName>
    </submittedName>
</protein>
<sequence length="379" mass="42135">MTQEQLNILIRKYLSGTATTEEMKSLEQWYQDYDRNLEVYVGNEEEGSEQELHDKILSRLRTTLHATLPARVTPMWKKLAAAASIVALVSAGGWYLMHDRSNDSTQVASQTGTNPGFEQAILTTSDGRKIQLGKNSHQPINEKNGVLISNDGHQLSYTSSSTGNSVFFNTLEVPRKGVYSLVLADGTKVWLNSLSSLTYPTSFPGRERRVSIKGEAYFEIAKNPRQPFVVDVEGGQAIEVLGTSFNVNAYTNEEQISTTLLEGAVRVKAGDQQQMLAPGQEAQFSLSGRALQVRQVADPNDVIAWKNGFFVCNGKDLKAILRQVTRWYDIEVVYQGNINPEAFEGTISRNMNLSELLSMLEITGVKFSFQGRQLTVLPQ</sequence>